<evidence type="ECO:0000256" key="15">
    <source>
        <dbReference type="HAMAP-Rule" id="MF_02067"/>
    </source>
</evidence>
<feature type="binding site" evidence="15">
    <location>
        <position position="265"/>
    </location>
    <ligand>
        <name>dihydroxyacetone phosphate</name>
        <dbReference type="ChEBI" id="CHEBI:57642"/>
    </ligand>
</feature>
<comment type="catalytic activity">
    <reaction evidence="15">
        <text>beta-D-fructose 1,6-bisphosphate = D-glyceraldehyde 3-phosphate + dihydroxyacetone phosphate</text>
        <dbReference type="Rhea" id="RHEA:14729"/>
        <dbReference type="ChEBI" id="CHEBI:32966"/>
        <dbReference type="ChEBI" id="CHEBI:57642"/>
        <dbReference type="ChEBI" id="CHEBI:59776"/>
        <dbReference type="EC" id="4.1.2.13"/>
    </reaction>
</comment>
<organism evidence="16 17">
    <name type="scientific">Methanothermus fervidus (strain ATCC 43054 / DSM 2088 / JCM 10308 / V24 S)</name>
    <dbReference type="NCBI Taxonomy" id="523846"/>
    <lineage>
        <taxon>Archaea</taxon>
        <taxon>Methanobacteriati</taxon>
        <taxon>Methanobacteriota</taxon>
        <taxon>Methanomada group</taxon>
        <taxon>Methanobacteria</taxon>
        <taxon>Methanobacteriales</taxon>
        <taxon>Methanothermaceae</taxon>
        <taxon>Methanothermus</taxon>
    </lineage>
</organism>
<feature type="binding site" description="in other chain" evidence="15">
    <location>
        <position position="265"/>
    </location>
    <ligand>
        <name>beta-D-fructose 1,6-bisphosphate</name>
        <dbReference type="ChEBI" id="CHEBI:32966"/>
        <note>ligand shared between dimeric partners</note>
    </ligand>
</feature>
<keyword evidence="12 15" id="KW-0456">Lyase</keyword>
<dbReference type="GO" id="GO:0006094">
    <property type="term" value="P:gluconeogenesis"/>
    <property type="evidence" value="ECO:0007669"/>
    <property type="project" value="UniProtKB-UniRule"/>
</dbReference>
<evidence type="ECO:0000256" key="7">
    <source>
        <dbReference type="ARBA" id="ARBA00018635"/>
    </source>
</evidence>
<feature type="binding site" evidence="15">
    <location>
        <position position="52"/>
    </location>
    <ligand>
        <name>Mg(2+)</name>
        <dbReference type="ChEBI" id="CHEBI:18420"/>
        <label>2</label>
    </ligand>
</feature>
<dbReference type="HAMAP" id="MF_02067">
    <property type="entry name" value="FBP_aldolase_phosphatase"/>
    <property type="match status" value="1"/>
</dbReference>
<evidence type="ECO:0000256" key="2">
    <source>
        <dbReference type="ARBA" id="ARBA00001946"/>
    </source>
</evidence>
<comment type="pathway">
    <text evidence="3 15">Carbohydrate biosynthesis; gluconeogenesis.</text>
</comment>
<dbReference type="Pfam" id="PF01950">
    <property type="entry name" value="FBPase_3"/>
    <property type="match status" value="1"/>
</dbReference>
<feature type="binding site" description="in other chain" evidence="15">
    <location>
        <position position="132"/>
    </location>
    <ligand>
        <name>beta-D-fructose 1,6-bisphosphate</name>
        <dbReference type="ChEBI" id="CHEBI:32966"/>
        <note>ligand shared between dimeric partners</note>
    </ligand>
</feature>
<proteinExistence type="inferred from homology"/>
<dbReference type="PANTHER" id="PTHR38341:SF1">
    <property type="entry name" value="FRUCTOSE-1,6-BISPHOSPHATE ALDOLASE_PHOSPHATASE"/>
    <property type="match status" value="1"/>
</dbReference>
<reference evidence="16 17" key="1">
    <citation type="journal article" date="2010" name="Stand. Genomic Sci.">
        <title>Complete genome sequence of Methanothermus fervidus type strain (V24S).</title>
        <authorList>
            <person name="Anderson I."/>
            <person name="Djao O.D."/>
            <person name="Misra M."/>
            <person name="Chertkov O."/>
            <person name="Nolan M."/>
            <person name="Lucas S."/>
            <person name="Lapidus A."/>
            <person name="Del Rio T.G."/>
            <person name="Tice H."/>
            <person name="Cheng J.F."/>
            <person name="Tapia R."/>
            <person name="Han C."/>
            <person name="Goodwin L."/>
            <person name="Pitluck S."/>
            <person name="Liolios K."/>
            <person name="Ivanova N."/>
            <person name="Mavromatis K."/>
            <person name="Mikhailova N."/>
            <person name="Pati A."/>
            <person name="Brambilla E."/>
            <person name="Chen A."/>
            <person name="Palaniappan K."/>
            <person name="Land M."/>
            <person name="Hauser L."/>
            <person name="Chang Y.J."/>
            <person name="Jeffries C.D."/>
            <person name="Sikorski J."/>
            <person name="Spring S."/>
            <person name="Rohde M."/>
            <person name="Eichinger K."/>
            <person name="Huber H."/>
            <person name="Wirth R."/>
            <person name="Goker M."/>
            <person name="Detter J.C."/>
            <person name="Woyke T."/>
            <person name="Bristow J."/>
            <person name="Eisen J.A."/>
            <person name="Markowitz V."/>
            <person name="Hugenholtz P."/>
            <person name="Klenk H.P."/>
            <person name="Kyrpides N.C."/>
        </authorList>
    </citation>
    <scope>NUCLEOTIDE SEQUENCE [LARGE SCALE GENOMIC DNA]</scope>
    <source>
        <strain evidence="17">ATCC 43054 / DSM 2088 / JCM 10308 / V24 S</strain>
    </source>
</reference>
<protein>
    <recommendedName>
        <fullName evidence="7 15">Fructose-1,6-bisphosphate aldolase/phosphatase</fullName>
        <shortName evidence="15">FBP A/P</shortName>
        <shortName evidence="15">FBP aldolase/phosphatase</shortName>
        <ecNumber evidence="6 15">3.1.3.11</ecNumber>
        <ecNumber evidence="15">4.1.2.13</ecNumber>
    </recommendedName>
</protein>
<feature type="binding site" evidence="15">
    <location>
        <position position="233"/>
    </location>
    <ligand>
        <name>Mg(2+)</name>
        <dbReference type="ChEBI" id="CHEBI:18420"/>
        <label>3</label>
    </ligand>
</feature>
<feature type="binding site" evidence="15">
    <location>
        <position position="131"/>
    </location>
    <ligand>
        <name>Mg(2+)</name>
        <dbReference type="ChEBI" id="CHEBI:18420"/>
        <label>2</label>
    </ligand>
</feature>
<evidence type="ECO:0000256" key="8">
    <source>
        <dbReference type="ARBA" id="ARBA00022432"/>
    </source>
</evidence>
<accession>E3GZ16</accession>
<dbReference type="InterPro" id="IPR002803">
    <property type="entry name" value="FBPase_V"/>
</dbReference>
<dbReference type="AlphaFoldDB" id="E3GZ16"/>
<keyword evidence="14 15" id="KW-0119">Carbohydrate metabolism</keyword>
<feature type="binding site" evidence="15">
    <location>
        <position position="18"/>
    </location>
    <ligand>
        <name>Mg(2+)</name>
        <dbReference type="ChEBI" id="CHEBI:18420"/>
        <label>1</label>
    </ligand>
</feature>
<evidence type="ECO:0000256" key="14">
    <source>
        <dbReference type="ARBA" id="ARBA00023277"/>
    </source>
</evidence>
<keyword evidence="11 15" id="KW-0460">Magnesium</keyword>
<feature type="binding site" evidence="15">
    <location>
        <position position="132"/>
    </location>
    <ligand>
        <name>dihydroxyacetone phosphate</name>
        <dbReference type="ChEBI" id="CHEBI:57642"/>
    </ligand>
</feature>
<feature type="binding site" evidence="15">
    <location>
        <position position="94"/>
    </location>
    <ligand>
        <name>Mg(2+)</name>
        <dbReference type="ChEBI" id="CHEBI:18420"/>
        <label>1</label>
    </ligand>
</feature>
<evidence type="ECO:0000256" key="5">
    <source>
        <dbReference type="ARBA" id="ARBA00011820"/>
    </source>
</evidence>
<dbReference type="KEGG" id="mfv:Mfer_0749"/>
<evidence type="ECO:0000256" key="1">
    <source>
        <dbReference type="ARBA" id="ARBA00001273"/>
    </source>
</evidence>
<feature type="binding site" evidence="15">
    <location>
        <position position="231"/>
    </location>
    <ligand>
        <name>Mg(2+)</name>
        <dbReference type="ChEBI" id="CHEBI:18420"/>
        <label>3</label>
    </ligand>
</feature>
<feature type="binding site" evidence="15">
    <location>
        <position position="232"/>
    </location>
    <ligand>
        <name>Mg(2+)</name>
        <dbReference type="ChEBI" id="CHEBI:18420"/>
        <label>3</label>
    </ligand>
</feature>
<dbReference type="Proteomes" id="UP000002315">
    <property type="component" value="Chromosome"/>
</dbReference>
<dbReference type="STRING" id="523846.Mfer_0749"/>
<evidence type="ECO:0000313" key="17">
    <source>
        <dbReference type="Proteomes" id="UP000002315"/>
    </source>
</evidence>
<keyword evidence="17" id="KW-1185">Reference proteome</keyword>
<evidence type="ECO:0000256" key="10">
    <source>
        <dbReference type="ARBA" id="ARBA00022801"/>
    </source>
</evidence>
<keyword evidence="9 15" id="KW-0479">Metal-binding</keyword>
<dbReference type="GO" id="GO:0000287">
    <property type="term" value="F:magnesium ion binding"/>
    <property type="evidence" value="ECO:0007669"/>
    <property type="project" value="UniProtKB-UniRule"/>
</dbReference>
<keyword evidence="13 15" id="KW-0704">Schiff base</keyword>
<sequence>MKTTISVIKADIGSVAGHVVAHKALKDKCREVLSKAKEDGIIEDFYVTNCGDDVNLIMTHRRGEDDEEVHRTAWEAFKEATKVSKKMKLYGAGQDLLSDTFSGNVKGLGPGCAEMEFKERPSDPVVVFCCDKTEPGAFNLPLFRIFADPFNTAGLVIDPSLHKGYKFEVYDVIDHKRVMMSCPEEMYDLLALLGSISRYVIKKIYRKKDDEIAASVSTERLNLIAGKYIGKDDPVAIVRAQSGFPATGEILEAFAQPHLVGGWMRGSHNGPLMPVSEKDAVPTRFDGPPRVMALGFQISECKLIGPIDLFDDPIFERSRRLAANISEYMRRHGPFEPHRLPSDEMEYTTLPDVLKKLKDRFEDIED</sequence>
<comment type="subunit">
    <text evidence="5 15">Homooctamer; dimer of tetramers.</text>
</comment>
<comment type="cofactor">
    <cofactor evidence="2 15">
        <name>Mg(2+)</name>
        <dbReference type="ChEBI" id="CHEBI:18420"/>
    </cofactor>
</comment>
<gene>
    <name evidence="15" type="primary">fbp</name>
    <name evidence="16" type="ordered locus">Mfer_0749</name>
</gene>
<feature type="active site" description="Proton acceptor; for FBP phosphatase activity" evidence="15">
    <location>
        <position position="11"/>
    </location>
</feature>
<dbReference type="UniPathway" id="UPA00138"/>
<comment type="domain">
    <text evidence="15">Consists of a single catalytic domain, but remodels its active-site architecture via a large structural change to exhibit dual activities.</text>
</comment>
<feature type="binding site" evidence="15">
    <location>
        <position position="18"/>
    </location>
    <ligand>
        <name>dihydroxyacetone phosphate</name>
        <dbReference type="ChEBI" id="CHEBI:57642"/>
    </ligand>
</feature>
<dbReference type="NCBIfam" id="NF041126">
    <property type="entry name" value="FBP_aldo_phos"/>
    <property type="match status" value="1"/>
</dbReference>
<feature type="binding site" evidence="15">
    <location>
        <position position="286"/>
    </location>
    <ligand>
        <name>dihydroxyacetone phosphate</name>
        <dbReference type="ChEBI" id="CHEBI:57642"/>
    </ligand>
</feature>
<feature type="binding site" evidence="15">
    <location>
        <position position="11"/>
    </location>
    <ligand>
        <name>Mg(2+)</name>
        <dbReference type="ChEBI" id="CHEBI:18420"/>
        <label>1</label>
    </ligand>
</feature>
<dbReference type="EMBL" id="CP002278">
    <property type="protein sequence ID" value="ADP77548.1"/>
    <property type="molecule type" value="Genomic_DNA"/>
</dbReference>
<dbReference type="HOGENOM" id="CLU_041630_0_0_2"/>
<feature type="binding site" evidence="15">
    <location>
        <position position="53"/>
    </location>
    <ligand>
        <name>Mg(2+)</name>
        <dbReference type="ChEBI" id="CHEBI:18420"/>
        <label>2</label>
    </ligand>
</feature>
<feature type="binding site" evidence="15">
    <location>
        <begin position="241"/>
        <end position="242"/>
    </location>
    <ligand>
        <name>beta-D-fructose 1,6-bisphosphate</name>
        <dbReference type="ChEBI" id="CHEBI:32966"/>
        <note>ligand shared between dimeric partners</note>
    </ligand>
</feature>
<feature type="binding site" description="in other chain" evidence="15">
    <location>
        <position position="90"/>
    </location>
    <ligand>
        <name>beta-D-fructose 1,6-bisphosphate</name>
        <dbReference type="ChEBI" id="CHEBI:32966"/>
        <note>ligand shared between dimeric partners</note>
    </ligand>
</feature>
<dbReference type="OrthoDB" id="5829at2157"/>
<dbReference type="InterPro" id="IPR036076">
    <property type="entry name" value="FBPase_V_sf"/>
</dbReference>
<dbReference type="SUPFAM" id="SSF111249">
    <property type="entry name" value="Sulfolobus fructose-1,6-bisphosphatase-like"/>
    <property type="match status" value="1"/>
</dbReference>
<evidence type="ECO:0000256" key="9">
    <source>
        <dbReference type="ARBA" id="ARBA00022723"/>
    </source>
</evidence>
<feature type="binding site" description="in other chain" evidence="15">
    <location>
        <position position="347"/>
    </location>
    <ligand>
        <name>beta-D-fructose 1,6-bisphosphate</name>
        <dbReference type="ChEBI" id="CHEBI:32966"/>
        <note>ligand shared between dimeric partners</note>
    </ligand>
</feature>
<evidence type="ECO:0000256" key="11">
    <source>
        <dbReference type="ARBA" id="ARBA00022842"/>
    </source>
</evidence>
<evidence type="ECO:0000256" key="6">
    <source>
        <dbReference type="ARBA" id="ARBA00013093"/>
    </source>
</evidence>
<dbReference type="EC" id="3.1.3.11" evidence="6 15"/>
<dbReference type="GO" id="GO:0004332">
    <property type="term" value="F:fructose-bisphosphate aldolase activity"/>
    <property type="evidence" value="ECO:0007669"/>
    <property type="project" value="UniProtKB-UniRule"/>
</dbReference>
<dbReference type="PIRSF" id="PIRSF015647">
    <property type="entry name" value="FBPtase_archl"/>
    <property type="match status" value="1"/>
</dbReference>
<evidence type="ECO:0000256" key="13">
    <source>
        <dbReference type="ARBA" id="ARBA00023270"/>
    </source>
</evidence>
<feature type="binding site" description="in other chain" evidence="15">
    <location>
        <position position="286"/>
    </location>
    <ligand>
        <name>beta-D-fructose 1,6-bisphosphate</name>
        <dbReference type="ChEBI" id="CHEBI:32966"/>
        <note>ligand shared between dimeric partners</note>
    </ligand>
</feature>
<dbReference type="EC" id="4.1.2.13" evidence="15"/>
<name>E3GZ16_METFV</name>
<feature type="active site" description="Schiff-base intermediate with DHAP; for FBP aldolase activity" evidence="15">
    <location>
        <position position="231"/>
    </location>
</feature>
<feature type="binding site" description="in other chain" evidence="15">
    <location>
        <position position="18"/>
    </location>
    <ligand>
        <name>beta-D-fructose 1,6-bisphosphate</name>
        <dbReference type="ChEBI" id="CHEBI:32966"/>
        <note>ligand shared between dimeric partners</note>
    </ligand>
</feature>
<evidence type="ECO:0000256" key="12">
    <source>
        <dbReference type="ARBA" id="ARBA00023239"/>
    </source>
</evidence>
<comment type="catalytic activity">
    <reaction evidence="1 15">
        <text>beta-D-fructose 1,6-bisphosphate + H2O = beta-D-fructose 6-phosphate + phosphate</text>
        <dbReference type="Rhea" id="RHEA:11064"/>
        <dbReference type="ChEBI" id="CHEBI:15377"/>
        <dbReference type="ChEBI" id="CHEBI:32966"/>
        <dbReference type="ChEBI" id="CHEBI:43474"/>
        <dbReference type="ChEBI" id="CHEBI:57634"/>
        <dbReference type="EC" id="3.1.3.11"/>
    </reaction>
</comment>
<comment type="similarity">
    <text evidence="4 15">Belongs to the FBP aldolase/phosphatase family.</text>
</comment>
<evidence type="ECO:0000256" key="4">
    <source>
        <dbReference type="ARBA" id="ARBA00010693"/>
    </source>
</evidence>
<feature type="binding site" evidence="15">
    <location>
        <position position="52"/>
    </location>
    <ligand>
        <name>Mg(2+)</name>
        <dbReference type="ChEBI" id="CHEBI:18420"/>
        <label>1</label>
    </ligand>
</feature>
<feature type="active site" description="Proton donor/acceptor; for FBP aldolase activity" evidence="15">
    <location>
        <position position="228"/>
    </location>
</feature>
<dbReference type="PANTHER" id="PTHR38341">
    <property type="entry name" value="FRUCTOSE-1,6-BISPHOSPHATE ALDOLASE/PHOSPHATASE"/>
    <property type="match status" value="1"/>
</dbReference>
<keyword evidence="8 15" id="KW-0312">Gluconeogenesis</keyword>
<evidence type="ECO:0000313" key="16">
    <source>
        <dbReference type="EMBL" id="ADP77548.1"/>
    </source>
</evidence>
<keyword evidence="10 15" id="KW-0378">Hydrolase</keyword>
<comment type="function">
    <text evidence="15">Catalyzes two subsequent steps in gluconeogenesis: the aldol condensation of dihydroxyacetone phosphate (DHAP) and glyceraldehyde-3-phosphate (GA3P) to fructose-1,6-bisphosphate (FBP), and the dephosphorylation of FBP to fructose-6-phosphate (F6P).</text>
</comment>
<feature type="binding site" evidence="15">
    <location>
        <position position="233"/>
    </location>
    <ligand>
        <name>Mg(2+)</name>
        <dbReference type="ChEBI" id="CHEBI:18420"/>
        <label>2</label>
    </ligand>
</feature>
<feature type="binding site" evidence="15">
    <location>
        <position position="232"/>
    </location>
    <ligand>
        <name>Mg(2+)</name>
        <dbReference type="ChEBI" id="CHEBI:18420"/>
        <label>4</label>
    </ligand>
</feature>
<dbReference type="GO" id="GO:0042132">
    <property type="term" value="F:fructose 1,6-bisphosphate 1-phosphatase activity"/>
    <property type="evidence" value="ECO:0007669"/>
    <property type="project" value="UniProtKB-UniRule"/>
</dbReference>
<feature type="binding site" description="in other chain" evidence="15">
    <location>
        <begin position="103"/>
        <end position="104"/>
    </location>
    <ligand>
        <name>beta-D-fructose 1,6-bisphosphate</name>
        <dbReference type="ChEBI" id="CHEBI:32966"/>
        <note>ligand shared between dimeric partners</note>
    </ligand>
</feature>
<evidence type="ECO:0000256" key="3">
    <source>
        <dbReference type="ARBA" id="ARBA00004742"/>
    </source>
</evidence>